<accession>A0A1G7JB03</accession>
<dbReference type="Proteomes" id="UP000199076">
    <property type="component" value="Unassembled WGS sequence"/>
</dbReference>
<dbReference type="EMBL" id="FNBK01000004">
    <property type="protein sequence ID" value="SDF22101.1"/>
    <property type="molecule type" value="Genomic_DNA"/>
</dbReference>
<sequence>MPGDDPSGARTRTERVGRAGIAVMLVAHLVWDPVLTLVGVATFGVAEEDTAIVRTLLSIHPAAWLGVKVVVLGAFTAVFFRIGGHRDLGTAWLPWPVALVGILAPLGWLELLF</sequence>
<evidence type="ECO:0008006" key="3">
    <source>
        <dbReference type="Google" id="ProtNLM"/>
    </source>
</evidence>
<protein>
    <recommendedName>
        <fullName evidence="3">DUF5658 domain-containing protein</fullName>
    </recommendedName>
</protein>
<evidence type="ECO:0000313" key="1">
    <source>
        <dbReference type="EMBL" id="SDF22101.1"/>
    </source>
</evidence>
<dbReference type="RefSeq" id="WP_092690035.1">
    <property type="nucleotide sequence ID" value="NZ_FNBK01000004.1"/>
</dbReference>
<keyword evidence="2" id="KW-1185">Reference proteome</keyword>
<dbReference type="AlphaFoldDB" id="A0A1G7JB03"/>
<gene>
    <name evidence="1" type="ORF">SAMN05216218_104272</name>
</gene>
<reference evidence="2" key="1">
    <citation type="submission" date="2016-10" db="EMBL/GenBank/DDBJ databases">
        <authorList>
            <person name="Varghese N."/>
            <person name="Submissions S."/>
        </authorList>
    </citation>
    <scope>NUCLEOTIDE SEQUENCE [LARGE SCALE GENOMIC DNA]</scope>
    <source>
        <strain evidence="2">IBRC-M 10760</strain>
    </source>
</reference>
<dbReference type="OrthoDB" id="372730at2157"/>
<organism evidence="1 2">
    <name type="scientific">Halorientalis regularis</name>
    <dbReference type="NCBI Taxonomy" id="660518"/>
    <lineage>
        <taxon>Archaea</taxon>
        <taxon>Methanobacteriati</taxon>
        <taxon>Methanobacteriota</taxon>
        <taxon>Stenosarchaea group</taxon>
        <taxon>Halobacteria</taxon>
        <taxon>Halobacteriales</taxon>
        <taxon>Haloarculaceae</taxon>
        <taxon>Halorientalis</taxon>
    </lineage>
</organism>
<name>A0A1G7JB03_9EURY</name>
<proteinExistence type="predicted"/>
<evidence type="ECO:0000313" key="2">
    <source>
        <dbReference type="Proteomes" id="UP000199076"/>
    </source>
</evidence>